<comment type="caution">
    <text evidence="1">The sequence shown here is derived from an EMBL/GenBank/DDBJ whole genome shotgun (WGS) entry which is preliminary data.</text>
</comment>
<protein>
    <submittedName>
        <fullName evidence="1">Uncharacterized protein</fullName>
    </submittedName>
</protein>
<dbReference type="EMBL" id="BPLR01002655">
    <property type="protein sequence ID" value="GIX76239.1"/>
    <property type="molecule type" value="Genomic_DNA"/>
</dbReference>
<keyword evidence="2" id="KW-1185">Reference proteome</keyword>
<dbReference type="Proteomes" id="UP001054945">
    <property type="component" value="Unassembled WGS sequence"/>
</dbReference>
<evidence type="ECO:0000313" key="1">
    <source>
        <dbReference type="EMBL" id="GIX76239.1"/>
    </source>
</evidence>
<reference evidence="1 2" key="1">
    <citation type="submission" date="2021-06" db="EMBL/GenBank/DDBJ databases">
        <title>Caerostris extrusa draft genome.</title>
        <authorList>
            <person name="Kono N."/>
            <person name="Arakawa K."/>
        </authorList>
    </citation>
    <scope>NUCLEOTIDE SEQUENCE [LARGE SCALE GENOMIC DNA]</scope>
</reference>
<name>A0AAV4MV00_CAEEX</name>
<organism evidence="1 2">
    <name type="scientific">Caerostris extrusa</name>
    <name type="common">Bark spider</name>
    <name type="synonym">Caerostris bankana</name>
    <dbReference type="NCBI Taxonomy" id="172846"/>
    <lineage>
        <taxon>Eukaryota</taxon>
        <taxon>Metazoa</taxon>
        <taxon>Ecdysozoa</taxon>
        <taxon>Arthropoda</taxon>
        <taxon>Chelicerata</taxon>
        <taxon>Arachnida</taxon>
        <taxon>Araneae</taxon>
        <taxon>Araneomorphae</taxon>
        <taxon>Entelegynae</taxon>
        <taxon>Araneoidea</taxon>
        <taxon>Araneidae</taxon>
        <taxon>Caerostris</taxon>
    </lineage>
</organism>
<evidence type="ECO:0000313" key="2">
    <source>
        <dbReference type="Proteomes" id="UP001054945"/>
    </source>
</evidence>
<gene>
    <name evidence="1" type="ORF">CEXT_640931</name>
</gene>
<dbReference type="AlphaFoldDB" id="A0AAV4MV00"/>
<proteinExistence type="predicted"/>
<sequence length="169" mass="19512">MRLGEEQKQSESLSKAPEVLKGNKEIVMLIEGLIYHQDKVSGETINQLLLLILDSWSKLYTLWNRQCEYFLNYPPHSYKVKMPDESHLGVIGEGLEGEVSKHKRERFRYQTRGAIALLWKLSGPDKQTKAICSAFEWDGSTSSAPDRTDSDLELRNECFREKARWMAAF</sequence>
<accession>A0AAV4MV00</accession>